<sequence>MCSPMCTCTMCVFEYPIHWLKLQLIDYEYFLAFCQYSFVCRRVAGLSTQYLKKMQG</sequence>
<dbReference type="EMBL" id="GBXM01009886">
    <property type="protein sequence ID" value="JAH98691.1"/>
    <property type="molecule type" value="Transcribed_RNA"/>
</dbReference>
<organism evidence="1">
    <name type="scientific">Anguilla anguilla</name>
    <name type="common">European freshwater eel</name>
    <name type="synonym">Muraena anguilla</name>
    <dbReference type="NCBI Taxonomy" id="7936"/>
    <lineage>
        <taxon>Eukaryota</taxon>
        <taxon>Metazoa</taxon>
        <taxon>Chordata</taxon>
        <taxon>Craniata</taxon>
        <taxon>Vertebrata</taxon>
        <taxon>Euteleostomi</taxon>
        <taxon>Actinopterygii</taxon>
        <taxon>Neopterygii</taxon>
        <taxon>Teleostei</taxon>
        <taxon>Anguilliformes</taxon>
        <taxon>Anguillidae</taxon>
        <taxon>Anguilla</taxon>
    </lineage>
</organism>
<evidence type="ECO:0000313" key="1">
    <source>
        <dbReference type="EMBL" id="JAH98691.1"/>
    </source>
</evidence>
<dbReference type="AlphaFoldDB" id="A0A0E9X899"/>
<protein>
    <submittedName>
        <fullName evidence="1">Uncharacterized protein</fullName>
    </submittedName>
</protein>
<name>A0A0E9X899_ANGAN</name>
<reference evidence="1" key="1">
    <citation type="submission" date="2014-11" db="EMBL/GenBank/DDBJ databases">
        <authorList>
            <person name="Amaro Gonzalez C."/>
        </authorList>
    </citation>
    <scope>NUCLEOTIDE SEQUENCE</scope>
</reference>
<proteinExistence type="predicted"/>
<reference evidence="1" key="2">
    <citation type="journal article" date="2015" name="Fish Shellfish Immunol.">
        <title>Early steps in the European eel (Anguilla anguilla)-Vibrio vulnificus interaction in the gills: Role of the RtxA13 toxin.</title>
        <authorList>
            <person name="Callol A."/>
            <person name="Pajuelo D."/>
            <person name="Ebbesson L."/>
            <person name="Teles M."/>
            <person name="MacKenzie S."/>
            <person name="Amaro C."/>
        </authorList>
    </citation>
    <scope>NUCLEOTIDE SEQUENCE</scope>
</reference>
<accession>A0A0E9X899</accession>